<keyword evidence="3 5" id="KW-1133">Transmembrane helix</keyword>
<reference evidence="7" key="4">
    <citation type="journal article" date="2015" name="G3 (Bethesda)">
        <title>Genome sequences of three phytopathogenic species of the Magnaporthaceae family of fungi.</title>
        <authorList>
            <person name="Okagaki L.H."/>
            <person name="Nunes C.C."/>
            <person name="Sailsbery J."/>
            <person name="Clay B."/>
            <person name="Brown D."/>
            <person name="John T."/>
            <person name="Oh Y."/>
            <person name="Young N."/>
            <person name="Fitzgerald M."/>
            <person name="Haas B.J."/>
            <person name="Zeng Q."/>
            <person name="Young S."/>
            <person name="Adiconis X."/>
            <person name="Fan L."/>
            <person name="Levin J.Z."/>
            <person name="Mitchell T.K."/>
            <person name="Okubara P.A."/>
            <person name="Farman M.L."/>
            <person name="Kohn L.M."/>
            <person name="Birren B."/>
            <person name="Ma L.-J."/>
            <person name="Dean R.A."/>
        </authorList>
    </citation>
    <scope>NUCLEOTIDE SEQUENCE</scope>
    <source>
        <strain evidence="7">ATCC 64411 / 73-15</strain>
    </source>
</reference>
<keyword evidence="8" id="KW-1185">Reference proteome</keyword>
<keyword evidence="2 5" id="KW-0812">Transmembrane</keyword>
<evidence type="ECO:0000313" key="6">
    <source>
        <dbReference type="EMBL" id="KLU89238.1"/>
    </source>
</evidence>
<keyword evidence="4 5" id="KW-0472">Membrane</keyword>
<dbReference type="PANTHER" id="PTHR23502:SF157">
    <property type="entry name" value="MAJOR FACILITATOR SUPERFAMILY (MFS) PROFILE DOMAIN-CONTAINING PROTEIN-RELATED"/>
    <property type="match status" value="1"/>
</dbReference>
<dbReference type="eggNOG" id="KOG0255">
    <property type="taxonomic scope" value="Eukaryota"/>
</dbReference>
<dbReference type="PANTHER" id="PTHR23502">
    <property type="entry name" value="MAJOR FACILITATOR SUPERFAMILY"/>
    <property type="match status" value="1"/>
</dbReference>
<feature type="transmembrane region" description="Helical" evidence="5">
    <location>
        <begin position="50"/>
        <end position="76"/>
    </location>
</feature>
<dbReference type="Proteomes" id="UP000011715">
    <property type="component" value="Unassembled WGS sequence"/>
</dbReference>
<gene>
    <name evidence="6" type="ORF">MAPG_08212</name>
</gene>
<feature type="transmembrane region" description="Helical" evidence="5">
    <location>
        <begin position="223"/>
        <end position="245"/>
    </location>
</feature>
<feature type="transmembrane region" description="Helical" evidence="5">
    <location>
        <begin position="186"/>
        <end position="211"/>
    </location>
</feature>
<evidence type="ECO:0000313" key="7">
    <source>
        <dbReference type="EnsemblFungi" id="MAPG_08212T0"/>
    </source>
</evidence>
<dbReference type="VEuPathDB" id="FungiDB:MAPG_08212"/>
<sequence>MLLGRKIRLLEKERGICNLRWSNPDSTPDRKALLEAVVIRPVRILLTEPLVIMVAVISAVSWGIIYLFAECLLGIYVTMGLSETEASLPFLAIAVGVLFTFFPRLWDMSVVKTRRRRGEHIEPEDKIMGFTIAAPALTVGLAWFSWTIPPLARGLHWAAPTAALVLVGFAVNELAYTLSAYLSDAYLLYSASAFAGLAFVRAIVSGLMPLIAHELYGPRGPGANLAGSILTAVSALFCIAPWVFIRFSKRLRRRSPFACYSLETHRQIQIEED</sequence>
<reference evidence="7" key="5">
    <citation type="submission" date="2015-06" db="UniProtKB">
        <authorList>
            <consortium name="EnsemblFungi"/>
        </authorList>
    </citation>
    <scope>IDENTIFICATION</scope>
    <source>
        <strain evidence="7">ATCC 64411</strain>
    </source>
</reference>
<evidence type="ECO:0000256" key="2">
    <source>
        <dbReference type="ARBA" id="ARBA00022692"/>
    </source>
</evidence>
<reference evidence="8" key="2">
    <citation type="submission" date="2010-05" db="EMBL/GenBank/DDBJ databases">
        <title>The genome sequence of Magnaporthe poae strain ATCC 64411.</title>
        <authorList>
            <person name="Ma L.-J."/>
            <person name="Dead R."/>
            <person name="Young S."/>
            <person name="Zeng Q."/>
            <person name="Koehrsen M."/>
            <person name="Alvarado L."/>
            <person name="Berlin A."/>
            <person name="Chapman S.B."/>
            <person name="Chen Z."/>
            <person name="Freedman E."/>
            <person name="Gellesch M."/>
            <person name="Goldberg J."/>
            <person name="Griggs A."/>
            <person name="Gujja S."/>
            <person name="Heilman E.R."/>
            <person name="Heiman D."/>
            <person name="Hepburn T."/>
            <person name="Howarth C."/>
            <person name="Jen D."/>
            <person name="Larson L."/>
            <person name="Mehta T."/>
            <person name="Neiman D."/>
            <person name="Pearson M."/>
            <person name="Roberts A."/>
            <person name="Saif S."/>
            <person name="Shea T."/>
            <person name="Shenoy N."/>
            <person name="Sisk P."/>
            <person name="Stolte C."/>
            <person name="Sykes S."/>
            <person name="Walk T."/>
            <person name="White J."/>
            <person name="Yandava C."/>
            <person name="Haas B."/>
            <person name="Nusbaum C."/>
            <person name="Birren B."/>
        </authorList>
    </citation>
    <scope>NUCLEOTIDE SEQUENCE [LARGE SCALE GENOMIC DNA]</scope>
    <source>
        <strain evidence="8">ATCC 64411 / 73-15</strain>
    </source>
</reference>
<dbReference type="InterPro" id="IPR036259">
    <property type="entry name" value="MFS_trans_sf"/>
</dbReference>
<name>A0A0C4E6R6_MAGP6</name>
<dbReference type="OMA" id="KERGICN"/>
<dbReference type="EMBL" id="ADBL01001983">
    <property type="status" value="NOT_ANNOTATED_CDS"/>
    <property type="molecule type" value="Genomic_DNA"/>
</dbReference>
<accession>A0A0C4E6R6</accession>
<evidence type="ECO:0000256" key="1">
    <source>
        <dbReference type="ARBA" id="ARBA00004141"/>
    </source>
</evidence>
<reference evidence="6" key="1">
    <citation type="submission" date="2010-05" db="EMBL/GenBank/DDBJ databases">
        <title>The Genome Sequence of Magnaporthe poae strain ATCC 64411.</title>
        <authorList>
            <consortium name="The Broad Institute Genome Sequencing Platform"/>
            <consortium name="Broad Institute Genome Sequencing Center for Infectious Disease"/>
            <person name="Ma L.-J."/>
            <person name="Dead R."/>
            <person name="Young S."/>
            <person name="Zeng Q."/>
            <person name="Koehrsen M."/>
            <person name="Alvarado L."/>
            <person name="Berlin A."/>
            <person name="Chapman S.B."/>
            <person name="Chen Z."/>
            <person name="Freedman E."/>
            <person name="Gellesch M."/>
            <person name="Goldberg J."/>
            <person name="Griggs A."/>
            <person name="Gujja S."/>
            <person name="Heilman E.R."/>
            <person name="Heiman D."/>
            <person name="Hepburn T."/>
            <person name="Howarth C."/>
            <person name="Jen D."/>
            <person name="Larson L."/>
            <person name="Mehta T."/>
            <person name="Neiman D."/>
            <person name="Pearson M."/>
            <person name="Roberts A."/>
            <person name="Saif S."/>
            <person name="Shea T."/>
            <person name="Shenoy N."/>
            <person name="Sisk P."/>
            <person name="Stolte C."/>
            <person name="Sykes S."/>
            <person name="Walk T."/>
            <person name="White J."/>
            <person name="Yandava C."/>
            <person name="Haas B."/>
            <person name="Nusbaum C."/>
            <person name="Birren B."/>
        </authorList>
    </citation>
    <scope>NUCLEOTIDE SEQUENCE</scope>
    <source>
        <strain evidence="6">ATCC 64411</strain>
    </source>
</reference>
<evidence type="ECO:0000256" key="4">
    <source>
        <dbReference type="ARBA" id="ARBA00023136"/>
    </source>
</evidence>
<proteinExistence type="predicted"/>
<dbReference type="EnsemblFungi" id="MAPG_08212T0">
    <property type="protein sequence ID" value="MAPG_08212T0"/>
    <property type="gene ID" value="MAPG_08212"/>
</dbReference>
<reference evidence="6" key="3">
    <citation type="submission" date="2011-03" db="EMBL/GenBank/DDBJ databases">
        <title>Annotation of Magnaporthe poae ATCC 64411.</title>
        <authorList>
            <person name="Ma L.-J."/>
            <person name="Dead R."/>
            <person name="Young S.K."/>
            <person name="Zeng Q."/>
            <person name="Gargeya S."/>
            <person name="Fitzgerald M."/>
            <person name="Haas B."/>
            <person name="Abouelleil A."/>
            <person name="Alvarado L."/>
            <person name="Arachchi H.M."/>
            <person name="Berlin A."/>
            <person name="Brown A."/>
            <person name="Chapman S.B."/>
            <person name="Chen Z."/>
            <person name="Dunbar C."/>
            <person name="Freedman E."/>
            <person name="Gearin G."/>
            <person name="Gellesch M."/>
            <person name="Goldberg J."/>
            <person name="Griggs A."/>
            <person name="Gujja S."/>
            <person name="Heiman D."/>
            <person name="Howarth C."/>
            <person name="Larson L."/>
            <person name="Lui A."/>
            <person name="MacDonald P.J.P."/>
            <person name="Mehta T."/>
            <person name="Montmayeur A."/>
            <person name="Murphy C."/>
            <person name="Neiman D."/>
            <person name="Pearson M."/>
            <person name="Priest M."/>
            <person name="Roberts A."/>
            <person name="Saif S."/>
            <person name="Shea T."/>
            <person name="Shenoy N."/>
            <person name="Sisk P."/>
            <person name="Stolte C."/>
            <person name="Sykes S."/>
            <person name="Yandava C."/>
            <person name="Wortman J."/>
            <person name="Nusbaum C."/>
            <person name="Birren B."/>
        </authorList>
    </citation>
    <scope>NUCLEOTIDE SEQUENCE</scope>
    <source>
        <strain evidence="6">ATCC 64411</strain>
    </source>
</reference>
<dbReference type="OrthoDB" id="5410178at2759"/>
<dbReference type="Gene3D" id="1.20.1250.20">
    <property type="entry name" value="MFS general substrate transporter like domains"/>
    <property type="match status" value="1"/>
</dbReference>
<dbReference type="SUPFAM" id="SSF103473">
    <property type="entry name" value="MFS general substrate transporter"/>
    <property type="match status" value="1"/>
</dbReference>
<dbReference type="EMBL" id="GL876972">
    <property type="protein sequence ID" value="KLU89238.1"/>
    <property type="molecule type" value="Genomic_DNA"/>
</dbReference>
<evidence type="ECO:0000256" key="3">
    <source>
        <dbReference type="ARBA" id="ARBA00022989"/>
    </source>
</evidence>
<dbReference type="GO" id="GO:0022857">
    <property type="term" value="F:transmembrane transporter activity"/>
    <property type="evidence" value="ECO:0007669"/>
    <property type="project" value="TreeGrafter"/>
</dbReference>
<evidence type="ECO:0000256" key="5">
    <source>
        <dbReference type="SAM" id="Phobius"/>
    </source>
</evidence>
<dbReference type="STRING" id="644358.A0A0C4E6R6"/>
<dbReference type="AlphaFoldDB" id="A0A0C4E6R6"/>
<feature type="transmembrane region" description="Helical" evidence="5">
    <location>
        <begin position="88"/>
        <end position="106"/>
    </location>
</feature>
<organism evidence="7 8">
    <name type="scientific">Magnaporthiopsis poae (strain ATCC 64411 / 73-15)</name>
    <name type="common">Kentucky bluegrass fungus</name>
    <name type="synonym">Magnaporthe poae</name>
    <dbReference type="NCBI Taxonomy" id="644358"/>
    <lineage>
        <taxon>Eukaryota</taxon>
        <taxon>Fungi</taxon>
        <taxon>Dikarya</taxon>
        <taxon>Ascomycota</taxon>
        <taxon>Pezizomycotina</taxon>
        <taxon>Sordariomycetes</taxon>
        <taxon>Sordariomycetidae</taxon>
        <taxon>Magnaporthales</taxon>
        <taxon>Magnaporthaceae</taxon>
        <taxon>Magnaporthiopsis</taxon>
    </lineage>
</organism>
<comment type="subcellular location">
    <subcellularLocation>
        <location evidence="1">Membrane</location>
        <topology evidence="1">Multi-pass membrane protein</topology>
    </subcellularLocation>
</comment>
<dbReference type="GO" id="GO:0016020">
    <property type="term" value="C:membrane"/>
    <property type="evidence" value="ECO:0007669"/>
    <property type="project" value="UniProtKB-SubCell"/>
</dbReference>
<evidence type="ECO:0000313" key="8">
    <source>
        <dbReference type="Proteomes" id="UP000011715"/>
    </source>
</evidence>
<feature type="transmembrane region" description="Helical" evidence="5">
    <location>
        <begin position="127"/>
        <end position="148"/>
    </location>
</feature>
<feature type="transmembrane region" description="Helical" evidence="5">
    <location>
        <begin position="154"/>
        <end position="174"/>
    </location>
</feature>
<protein>
    <submittedName>
        <fullName evidence="6 7">Uncharacterized protein</fullName>
    </submittedName>
</protein>